<dbReference type="InterPro" id="IPR008963">
    <property type="entry name" value="Purple_acid_Pase-like_N"/>
</dbReference>
<feature type="signal peptide" evidence="2">
    <location>
        <begin position="1"/>
        <end position="23"/>
    </location>
</feature>
<dbReference type="NCBIfam" id="NF033679">
    <property type="entry name" value="DNRLRE_dom"/>
    <property type="match status" value="2"/>
</dbReference>
<dbReference type="SUPFAM" id="SSF56300">
    <property type="entry name" value="Metallo-dependent phosphatases"/>
    <property type="match status" value="1"/>
</dbReference>
<keyword evidence="5" id="KW-1185">Reference proteome</keyword>
<dbReference type="SMART" id="SM00089">
    <property type="entry name" value="PKD"/>
    <property type="match status" value="1"/>
</dbReference>
<evidence type="ECO:0000313" key="4">
    <source>
        <dbReference type="EMBL" id="AZQ09217.1"/>
    </source>
</evidence>
<name>A0ABN5TNM4_9GAMM</name>
<gene>
    <name evidence="4" type="ORF">STH12_00064</name>
</gene>
<dbReference type="EC" id="3.4.21.50" evidence="4"/>
<dbReference type="InterPro" id="IPR000601">
    <property type="entry name" value="PKD_dom"/>
</dbReference>
<dbReference type="Pfam" id="PF16656">
    <property type="entry name" value="Pur_ac_phosph_N"/>
    <property type="match status" value="1"/>
</dbReference>
<evidence type="ECO:0000256" key="2">
    <source>
        <dbReference type="SAM" id="SignalP"/>
    </source>
</evidence>
<accession>A0ABN5TNM4</accession>
<feature type="chain" id="PRO_5046765880" evidence="2">
    <location>
        <begin position="24"/>
        <end position="887"/>
    </location>
</feature>
<dbReference type="GO" id="GO:0008233">
    <property type="term" value="F:peptidase activity"/>
    <property type="evidence" value="ECO:0007669"/>
    <property type="project" value="UniProtKB-KW"/>
</dbReference>
<dbReference type="InterPro" id="IPR013783">
    <property type="entry name" value="Ig-like_fold"/>
</dbReference>
<dbReference type="SUPFAM" id="SSF49299">
    <property type="entry name" value="PKD domain"/>
    <property type="match status" value="1"/>
</dbReference>
<dbReference type="InterPro" id="IPR004843">
    <property type="entry name" value="Calcineurin-like_PHP"/>
</dbReference>
<evidence type="ECO:0000259" key="3">
    <source>
        <dbReference type="PROSITE" id="PS50093"/>
    </source>
</evidence>
<dbReference type="Pfam" id="PF00149">
    <property type="entry name" value="Metallophos"/>
    <property type="match status" value="1"/>
</dbReference>
<dbReference type="InterPro" id="IPR015914">
    <property type="entry name" value="PAPs_N"/>
</dbReference>
<keyword evidence="4" id="KW-0378">Hydrolase</keyword>
<dbReference type="InterPro" id="IPR022409">
    <property type="entry name" value="PKD/Chitinase_dom"/>
</dbReference>
<dbReference type="Gene3D" id="2.60.40.10">
    <property type="entry name" value="Immunoglobulins"/>
    <property type="match status" value="1"/>
</dbReference>
<dbReference type="GO" id="GO:0006508">
    <property type="term" value="P:proteolysis"/>
    <property type="evidence" value="ECO:0007669"/>
    <property type="project" value="UniProtKB-KW"/>
</dbReference>
<evidence type="ECO:0000313" key="5">
    <source>
        <dbReference type="Proteomes" id="UP000278437"/>
    </source>
</evidence>
<organism evidence="4 5">
    <name type="scientific">Shewanella khirikhana</name>
    <dbReference type="NCBI Taxonomy" id="1965282"/>
    <lineage>
        <taxon>Bacteria</taxon>
        <taxon>Pseudomonadati</taxon>
        <taxon>Pseudomonadota</taxon>
        <taxon>Gammaproteobacteria</taxon>
        <taxon>Alteromonadales</taxon>
        <taxon>Shewanellaceae</taxon>
        <taxon>Shewanella</taxon>
    </lineage>
</organism>
<dbReference type="PANTHER" id="PTHR45867">
    <property type="entry name" value="PURPLE ACID PHOSPHATASE"/>
    <property type="match status" value="1"/>
</dbReference>
<protein>
    <submittedName>
        <fullName evidence="4">Protease 1</fullName>
        <ecNumber evidence="4">3.4.21.50</ecNumber>
    </submittedName>
</protein>
<keyword evidence="4" id="KW-0645">Protease</keyword>
<dbReference type="Gene3D" id="2.60.40.380">
    <property type="entry name" value="Purple acid phosphatase-like, N-terminal"/>
    <property type="match status" value="1"/>
</dbReference>
<keyword evidence="1 2" id="KW-0732">Signal</keyword>
<dbReference type="InterPro" id="IPR035986">
    <property type="entry name" value="PKD_dom_sf"/>
</dbReference>
<feature type="domain" description="PKD" evidence="3">
    <location>
        <begin position="640"/>
        <end position="707"/>
    </location>
</feature>
<dbReference type="InterPro" id="IPR029052">
    <property type="entry name" value="Metallo-depent_PP-like"/>
</dbReference>
<dbReference type="PANTHER" id="PTHR45867:SF3">
    <property type="entry name" value="ACID PHOSPHATASE TYPE 7"/>
    <property type="match status" value="1"/>
</dbReference>
<proteinExistence type="predicted"/>
<dbReference type="Pfam" id="PF18911">
    <property type="entry name" value="PKD_4"/>
    <property type="match status" value="1"/>
</dbReference>
<sequence>MRNTLLLTASLVSTLLMAPQATAGSKWVRLGWLGDASSEAIVSFTPDGTNNNPYVAWGYSTNESSWSFQPVALTTTMVSITSKHARLENLTPNSEVYFRICDDAGCGERFWFKTAPTDNSPFVFVAGGDTRTGWTNRQDGNRLISKIRPLFVMHGGDFTDSNNNSQWTQWLIDWELTYSSDTIDGLAYKRIYPMLGTHGNHEDGDFATICNMFGIDADGNGSCSANDTYYGVAVSPLLRVYTLNSQFMSQSSAMQNAQNNWLDADLSGNGGSAAWRVAQYHKPMFPHYSGKADNPTLFNWWAQRFFDHGMNLVVESDTHLTKITEVVAPSGSTFVGSAEGISAGTVYVGEGSWGAPARSANDPKPWTVDLASIQQFKVVTVSAGQMQLRTAQFDGSPSTLTKAQRDADSTLLPANINWWLANGVGEAMLLETDSNGRTVLAGGDNGGGGNSVTVNLTATDDTFISSTNGSSNYNGSAEQLLADGVDATYGEMKTLIKWDLASIPGCATVEVAKVQLNIFNPSAGSYNLYSGVNGWSESTATWLSVGGAAQQGSQVGGFTPGSNGNYGIQLNATGIAAVQGWLQGSNNGIIISSAGTSDGIDINDRESGNGPVLTVTYNQEQCGSSNNAPVADFGFSANYLQVSFSDASSDSDGNLASWAWNFGDGNGATVSNPQHSYSAAGSYTVTLTVTDNDGASTSVSKTLTVSAAPPQSQITVTLPVAGDTFISSTQASSNFNGAAAQLLADGYDATYGEMKALMQWDLSAIPSCARVEAAELTVNVFDKSSGTYVVYAGVNGWAAANASWNSVSGAAHQGSQVASFVPASTGQYKLALNSAGIAAVQTWLGSSANAGLVISSAGSRNGIDINDQESGNGAALTITYNQDQCAN</sequence>
<dbReference type="RefSeq" id="WP_126165709.1">
    <property type="nucleotide sequence ID" value="NZ_CP020373.1"/>
</dbReference>
<dbReference type="EMBL" id="CP020373">
    <property type="protein sequence ID" value="AZQ09217.1"/>
    <property type="molecule type" value="Genomic_DNA"/>
</dbReference>
<dbReference type="PROSITE" id="PS50093">
    <property type="entry name" value="PKD"/>
    <property type="match status" value="1"/>
</dbReference>
<evidence type="ECO:0000256" key="1">
    <source>
        <dbReference type="ARBA" id="ARBA00022729"/>
    </source>
</evidence>
<dbReference type="CDD" id="cd00146">
    <property type="entry name" value="PKD"/>
    <property type="match status" value="1"/>
</dbReference>
<dbReference type="SUPFAM" id="SSF49363">
    <property type="entry name" value="Purple acid phosphatase, N-terminal domain"/>
    <property type="match status" value="1"/>
</dbReference>
<dbReference type="Proteomes" id="UP000278437">
    <property type="component" value="Chromosome"/>
</dbReference>
<reference evidence="5" key="1">
    <citation type="submission" date="2017-03" db="EMBL/GenBank/DDBJ databases">
        <title>Full genome sequence of a non-lethal Shewanella isolate that potentiates virulence of Vibio parahaemolyticus causing acute hepatopancreatic necrosis disease (AHPND) in shrimp.</title>
        <authorList>
            <person name="Prachumwat A."/>
            <person name="Sritunyalucksana K."/>
        </authorList>
    </citation>
    <scope>NUCLEOTIDE SEQUENCE [LARGE SCALE GENOMIC DNA]</scope>
    <source>
        <strain evidence="5">TH2012</strain>
    </source>
</reference>
<dbReference type="Gene3D" id="3.60.21.10">
    <property type="match status" value="1"/>
</dbReference>